<dbReference type="GO" id="GO:0005829">
    <property type="term" value="C:cytosol"/>
    <property type="evidence" value="ECO:0007669"/>
    <property type="project" value="TreeGrafter"/>
</dbReference>
<name>G0QUZ2_ICHMU</name>
<dbReference type="InterPro" id="IPR004806">
    <property type="entry name" value="Rad23"/>
</dbReference>
<dbReference type="Gene3D" id="3.10.20.90">
    <property type="entry name" value="Phosphatidylinositol 3-kinase Catalytic Subunit, Chain A, domain 1"/>
    <property type="match status" value="1"/>
</dbReference>
<sequence length="423" mass="49926">MKLTIKTLKGNDFFEINFQNETTISQIKDTICQKKGEQCKENIKLVHKGKQLNDDQKNCQELGIKENDFLIMMVFTKKQGQIPKQQPAEIQNEQQTQINPPVQSDSAQNHLQKPPCQISQQQSTENSEFEQKVKDIEAMGFEKSKIIQALQAAFNNQERAIEYLLNGNIPILQQQQQQPNLQNQEQPLDPVNLEELQALAQNPQFQQIVQVIRQNPQLILPILQELSQTNPQLAQLLQSNPQAFLSYILQQEDQQDDNDESNAIQLNNQESNDVEEIIMLGFDKNDALEAYIACDKQKELAINYLFDQKDKGNLLCIFIKIQSQLYIFKFFFKKKLLIFKIKSKDNKVTKIVKMKEWKVKKVMMTYINDFYIYFYSYLIIQKQFLQIYFLQKYKYLFCFKIKYKYIQKIQCQNLIFNLNIFNY</sequence>
<dbReference type="SUPFAM" id="SSF46934">
    <property type="entry name" value="UBA-like"/>
    <property type="match status" value="2"/>
</dbReference>
<feature type="domain" description="Ubiquitin-like" evidence="4">
    <location>
        <begin position="1"/>
        <end position="74"/>
    </location>
</feature>
<dbReference type="PRINTS" id="PR01839">
    <property type="entry name" value="RAD23PROTEIN"/>
</dbReference>
<feature type="domain" description="UBA" evidence="3">
    <location>
        <begin position="127"/>
        <end position="167"/>
    </location>
</feature>
<evidence type="ECO:0000259" key="3">
    <source>
        <dbReference type="PROSITE" id="PS50030"/>
    </source>
</evidence>
<dbReference type="GO" id="GO:0031593">
    <property type="term" value="F:polyubiquitin modification-dependent protein binding"/>
    <property type="evidence" value="ECO:0007669"/>
    <property type="project" value="UniProtKB-UniRule"/>
</dbReference>
<feature type="domain" description="UBA" evidence="3">
    <location>
        <begin position="265"/>
        <end position="308"/>
    </location>
</feature>
<reference evidence="5 6" key="1">
    <citation type="submission" date="2011-07" db="EMBL/GenBank/DDBJ databases">
        <authorList>
            <person name="Coyne R."/>
            <person name="Brami D."/>
            <person name="Johnson J."/>
            <person name="Hostetler J."/>
            <person name="Hannick L."/>
            <person name="Clark T."/>
            <person name="Cassidy-Hanley D."/>
            <person name="Inman J."/>
        </authorList>
    </citation>
    <scope>NUCLEOTIDE SEQUENCE [LARGE SCALE GENOMIC DNA]</scope>
    <source>
        <strain evidence="5 6">G5</strain>
    </source>
</reference>
<comment type="function">
    <text evidence="1">Multiubiquitin chain receptor involved in modulation of proteasomal degradation. Involved in nucleotide excision repair.</text>
</comment>
<dbReference type="EMBL" id="GL983926">
    <property type="protein sequence ID" value="EGR30961.1"/>
    <property type="molecule type" value="Genomic_DNA"/>
</dbReference>
<dbReference type="GO" id="GO:0043130">
    <property type="term" value="F:ubiquitin binding"/>
    <property type="evidence" value="ECO:0007669"/>
    <property type="project" value="UniProtKB-UniRule"/>
</dbReference>
<dbReference type="InterPro" id="IPR009060">
    <property type="entry name" value="UBA-like_sf"/>
</dbReference>
<dbReference type="RefSeq" id="XP_004032548.1">
    <property type="nucleotide sequence ID" value="XM_004032500.1"/>
</dbReference>
<dbReference type="InterPro" id="IPR015360">
    <property type="entry name" value="XPC-bd"/>
</dbReference>
<evidence type="ECO:0000256" key="2">
    <source>
        <dbReference type="SAM" id="MobiDB-lite"/>
    </source>
</evidence>
<dbReference type="PROSITE" id="PS50053">
    <property type="entry name" value="UBIQUITIN_2"/>
    <property type="match status" value="1"/>
</dbReference>
<dbReference type="InterPro" id="IPR029071">
    <property type="entry name" value="Ubiquitin-like_domsf"/>
</dbReference>
<evidence type="ECO:0000259" key="4">
    <source>
        <dbReference type="PROSITE" id="PS50053"/>
    </source>
</evidence>
<dbReference type="CDD" id="cd14281">
    <property type="entry name" value="UBA2_Rad23_like"/>
    <property type="match status" value="1"/>
</dbReference>
<evidence type="ECO:0000313" key="5">
    <source>
        <dbReference type="EMBL" id="EGR30961.1"/>
    </source>
</evidence>
<dbReference type="Gene3D" id="1.10.10.540">
    <property type="entry name" value="XPC-binding domain"/>
    <property type="match status" value="1"/>
</dbReference>
<dbReference type="OrthoDB" id="311266at2759"/>
<keyword evidence="1" id="KW-0227">DNA damage</keyword>
<organism evidence="5 6">
    <name type="scientific">Ichthyophthirius multifiliis</name>
    <name type="common">White spot disease agent</name>
    <name type="synonym">Ich</name>
    <dbReference type="NCBI Taxonomy" id="5932"/>
    <lineage>
        <taxon>Eukaryota</taxon>
        <taxon>Sar</taxon>
        <taxon>Alveolata</taxon>
        <taxon>Ciliophora</taxon>
        <taxon>Intramacronucleata</taxon>
        <taxon>Oligohymenophorea</taxon>
        <taxon>Hymenostomatida</taxon>
        <taxon>Ophryoglenina</taxon>
        <taxon>Ichthyophthirius</taxon>
    </lineage>
</organism>
<dbReference type="InParanoid" id="G0QUZ2"/>
<dbReference type="InterPro" id="IPR015940">
    <property type="entry name" value="UBA"/>
</dbReference>
<dbReference type="PANTHER" id="PTHR10621">
    <property type="entry name" value="UV EXCISION REPAIR PROTEIN RAD23"/>
    <property type="match status" value="1"/>
</dbReference>
<keyword evidence="6" id="KW-1185">Reference proteome</keyword>
<dbReference type="PANTHER" id="PTHR10621:SF0">
    <property type="entry name" value="UV EXCISION REPAIR PROTEIN RAD23"/>
    <property type="match status" value="1"/>
</dbReference>
<comment type="subcellular location">
    <subcellularLocation>
        <location evidence="1">Nucleus</location>
    </subcellularLocation>
    <subcellularLocation>
        <location evidence="1">Cytoplasm</location>
    </subcellularLocation>
</comment>
<keyword evidence="1" id="KW-0234">DNA repair</keyword>
<dbReference type="STRING" id="857967.G0QUZ2"/>
<dbReference type="SUPFAM" id="SSF101238">
    <property type="entry name" value="XPC-binding domain"/>
    <property type="match status" value="1"/>
</dbReference>
<dbReference type="OMA" id="PHMLEPI"/>
<dbReference type="PROSITE" id="PS50030">
    <property type="entry name" value="UBA"/>
    <property type="match status" value="2"/>
</dbReference>
<dbReference type="Pfam" id="PF09280">
    <property type="entry name" value="XPC-binding"/>
    <property type="match status" value="1"/>
</dbReference>
<dbReference type="GO" id="GO:0016787">
    <property type="term" value="F:hydrolase activity"/>
    <property type="evidence" value="ECO:0007669"/>
    <property type="project" value="UniProtKB-KW"/>
</dbReference>
<keyword evidence="5" id="KW-0378">Hydrolase</keyword>
<evidence type="ECO:0000256" key="1">
    <source>
        <dbReference type="RuleBase" id="RU367049"/>
    </source>
</evidence>
<accession>G0QUZ2</accession>
<dbReference type="GO" id="GO:0006289">
    <property type="term" value="P:nucleotide-excision repair"/>
    <property type="evidence" value="ECO:0007669"/>
    <property type="project" value="UniProtKB-UniRule"/>
</dbReference>
<dbReference type="InterPro" id="IPR036353">
    <property type="entry name" value="XPC-bd_sf"/>
</dbReference>
<dbReference type="CDD" id="cd01805">
    <property type="entry name" value="Ubl_Rad23"/>
    <property type="match status" value="1"/>
</dbReference>
<dbReference type="CDD" id="cd14280">
    <property type="entry name" value="UBA1_Rad23_like"/>
    <property type="match status" value="1"/>
</dbReference>
<dbReference type="Proteomes" id="UP000008983">
    <property type="component" value="Unassembled WGS sequence"/>
</dbReference>
<feature type="compositionally biased region" description="Polar residues" evidence="2">
    <location>
        <begin position="100"/>
        <end position="126"/>
    </location>
</feature>
<dbReference type="InterPro" id="IPR000626">
    <property type="entry name" value="Ubiquitin-like_dom"/>
</dbReference>
<gene>
    <name evidence="5" type="ORF">IMG5_120240</name>
</gene>
<feature type="region of interest" description="Disordered" evidence="2">
    <location>
        <begin position="100"/>
        <end position="128"/>
    </location>
</feature>
<dbReference type="GO" id="GO:0005654">
    <property type="term" value="C:nucleoplasm"/>
    <property type="evidence" value="ECO:0007669"/>
    <property type="project" value="TreeGrafter"/>
</dbReference>
<comment type="similarity">
    <text evidence="1">Belongs to the RAD23 family.</text>
</comment>
<dbReference type="FunCoup" id="G0QUZ2">
    <property type="interactions" value="418"/>
</dbReference>
<dbReference type="SMART" id="SM00165">
    <property type="entry name" value="UBA"/>
    <property type="match status" value="2"/>
</dbReference>
<dbReference type="Pfam" id="PF00240">
    <property type="entry name" value="ubiquitin"/>
    <property type="match status" value="1"/>
</dbReference>
<dbReference type="FunFam" id="1.10.8.10:FF:000003">
    <property type="entry name" value="UV excision repair protein RAD23 homolog"/>
    <property type="match status" value="1"/>
</dbReference>
<dbReference type="GO" id="GO:0070628">
    <property type="term" value="F:proteasome binding"/>
    <property type="evidence" value="ECO:0007669"/>
    <property type="project" value="TreeGrafter"/>
</dbReference>
<evidence type="ECO:0000313" key="6">
    <source>
        <dbReference type="Proteomes" id="UP000008983"/>
    </source>
</evidence>
<dbReference type="Pfam" id="PF00627">
    <property type="entry name" value="UBA"/>
    <property type="match status" value="2"/>
</dbReference>
<dbReference type="eggNOG" id="KOG0011">
    <property type="taxonomic scope" value="Eukaryota"/>
</dbReference>
<protein>
    <recommendedName>
        <fullName evidence="1">UV excision repair protein RAD23</fullName>
    </recommendedName>
</protein>
<dbReference type="Gene3D" id="1.10.8.10">
    <property type="entry name" value="DNA helicase RuvA subunit, C-terminal domain"/>
    <property type="match status" value="2"/>
</dbReference>
<keyword evidence="1" id="KW-0963">Cytoplasm</keyword>
<keyword evidence="1" id="KW-0539">Nucleus</keyword>
<dbReference type="AlphaFoldDB" id="G0QUZ2"/>
<dbReference type="SMART" id="SM00213">
    <property type="entry name" value="UBQ"/>
    <property type="match status" value="1"/>
</dbReference>
<dbReference type="GO" id="GO:0043161">
    <property type="term" value="P:proteasome-mediated ubiquitin-dependent protein catabolic process"/>
    <property type="evidence" value="ECO:0007669"/>
    <property type="project" value="UniProtKB-UniRule"/>
</dbReference>
<dbReference type="GO" id="GO:0003684">
    <property type="term" value="F:damaged DNA binding"/>
    <property type="evidence" value="ECO:0007669"/>
    <property type="project" value="UniProtKB-UniRule"/>
</dbReference>
<proteinExistence type="inferred from homology"/>
<dbReference type="GeneID" id="14907089"/>
<dbReference type="SUPFAM" id="SSF54236">
    <property type="entry name" value="Ubiquitin-like"/>
    <property type="match status" value="1"/>
</dbReference>